<dbReference type="OrthoDB" id="5532350at2759"/>
<dbReference type="GO" id="GO:0042030">
    <property type="term" value="F:ATPase inhibitor activity"/>
    <property type="evidence" value="ECO:0007669"/>
    <property type="project" value="InterPro"/>
</dbReference>
<keyword evidence="3" id="KW-0496">Mitochondrion</keyword>
<gene>
    <name evidence="6" type="ORF">H4R26_003151</name>
</gene>
<dbReference type="EMBL" id="JANBQF010000232">
    <property type="protein sequence ID" value="KAJ2003300.1"/>
    <property type="molecule type" value="Genomic_DNA"/>
</dbReference>
<keyword evidence="5" id="KW-0175">Coiled coil</keyword>
<name>A0A9W8EIU3_9FUNG</name>
<feature type="coiled-coil region" evidence="5">
    <location>
        <begin position="44"/>
        <end position="78"/>
    </location>
</feature>
<evidence type="ECO:0000256" key="1">
    <source>
        <dbReference type="ARBA" id="ARBA00004173"/>
    </source>
</evidence>
<comment type="caution">
    <text evidence="6">The sequence shown here is derived from an EMBL/GenBank/DDBJ whole genome shotgun (WGS) entry which is preliminary data.</text>
</comment>
<comment type="subcellular location">
    <subcellularLocation>
        <location evidence="1">Mitochondrion</location>
    </subcellularLocation>
</comment>
<evidence type="ECO:0000256" key="5">
    <source>
        <dbReference type="SAM" id="Coils"/>
    </source>
</evidence>
<comment type="similarity">
    <text evidence="2 4">Belongs to the ATPase inhibitor family.</text>
</comment>
<evidence type="ECO:0000256" key="3">
    <source>
        <dbReference type="ARBA" id="ARBA00023128"/>
    </source>
</evidence>
<comment type="function">
    <text evidence="4">Inhibits the enzyme activity of ATPase.</text>
</comment>
<evidence type="ECO:0000313" key="6">
    <source>
        <dbReference type="EMBL" id="KAJ2003300.1"/>
    </source>
</evidence>
<dbReference type="InterPro" id="IPR007648">
    <property type="entry name" value="ATPase_inhibitor_mt"/>
</dbReference>
<keyword evidence="7" id="KW-1185">Reference proteome</keyword>
<protein>
    <recommendedName>
        <fullName evidence="4">ATPase inhibitor, mitochondrial</fullName>
    </recommendedName>
</protein>
<accession>A0A9W8EIU3</accession>
<sequence>MLRTIIQRQRVALVAPARMAVVQARQYTDRFSERENAYENKYIRDQEMKKVQALREQLEKAQKQVEEIASKIDEHHRDSSSKTDKK</sequence>
<evidence type="ECO:0000256" key="2">
    <source>
        <dbReference type="ARBA" id="ARBA00010901"/>
    </source>
</evidence>
<reference evidence="6" key="1">
    <citation type="submission" date="2022-07" db="EMBL/GenBank/DDBJ databases">
        <title>Phylogenomic reconstructions and comparative analyses of Kickxellomycotina fungi.</title>
        <authorList>
            <person name="Reynolds N.K."/>
            <person name="Stajich J.E."/>
            <person name="Barry K."/>
            <person name="Grigoriev I.V."/>
            <person name="Crous P."/>
            <person name="Smith M.E."/>
        </authorList>
    </citation>
    <scope>NUCLEOTIDE SEQUENCE</scope>
    <source>
        <strain evidence="6">IMI 214461</strain>
    </source>
</reference>
<evidence type="ECO:0000256" key="4">
    <source>
        <dbReference type="RuleBase" id="RU368087"/>
    </source>
</evidence>
<dbReference type="Proteomes" id="UP001150907">
    <property type="component" value="Unassembled WGS sequence"/>
</dbReference>
<organism evidence="6 7">
    <name type="scientific">Coemansia thaxteri</name>
    <dbReference type="NCBI Taxonomy" id="2663907"/>
    <lineage>
        <taxon>Eukaryota</taxon>
        <taxon>Fungi</taxon>
        <taxon>Fungi incertae sedis</taxon>
        <taxon>Zoopagomycota</taxon>
        <taxon>Kickxellomycotina</taxon>
        <taxon>Kickxellomycetes</taxon>
        <taxon>Kickxellales</taxon>
        <taxon>Kickxellaceae</taxon>
        <taxon>Coemansia</taxon>
    </lineage>
</organism>
<dbReference type="Gene3D" id="1.20.5.500">
    <property type="entry name" value="Single helix bin"/>
    <property type="match status" value="1"/>
</dbReference>
<dbReference type="GO" id="GO:0005739">
    <property type="term" value="C:mitochondrion"/>
    <property type="evidence" value="ECO:0007669"/>
    <property type="project" value="UniProtKB-SubCell"/>
</dbReference>
<evidence type="ECO:0000313" key="7">
    <source>
        <dbReference type="Proteomes" id="UP001150907"/>
    </source>
</evidence>
<dbReference type="AlphaFoldDB" id="A0A9W8EIU3"/>
<proteinExistence type="inferred from homology"/>
<dbReference type="Pfam" id="PF04568">
    <property type="entry name" value="IATP"/>
    <property type="match status" value="1"/>
</dbReference>